<sequence>MPYKFASRLFMISLLMSLAGCQTFTSEQFGRYHSRQMPENNPDVQAGRPSNMLLRPPRKSGVYY</sequence>
<evidence type="ECO:0000313" key="3">
    <source>
        <dbReference type="EMBL" id="QEH96293.1"/>
    </source>
</evidence>
<reference evidence="3 4" key="1">
    <citation type="submission" date="2019-08" db="EMBL/GenBank/DDBJ databases">
        <title>Gluconobacter frateurii HD924 genome.</title>
        <authorList>
            <person name="Liu Y."/>
            <person name="Zhang P."/>
        </authorList>
    </citation>
    <scope>NUCLEOTIDE SEQUENCE [LARGE SCALE GENOMIC DNA]</scope>
    <source>
        <strain evidence="3 4">HD924</strain>
    </source>
</reference>
<proteinExistence type="predicted"/>
<dbReference type="AlphaFoldDB" id="A0AAP9ERU2"/>
<dbReference type="KEGG" id="gti:FXF46_08395"/>
<feature type="chain" id="PRO_5042890534" description="Lipoprotein" evidence="2">
    <location>
        <begin position="22"/>
        <end position="64"/>
    </location>
</feature>
<protein>
    <recommendedName>
        <fullName evidence="5">Lipoprotein</fullName>
    </recommendedName>
</protein>
<keyword evidence="2" id="KW-0732">Signal</keyword>
<name>A0AAP9ERU2_GLUTH</name>
<evidence type="ECO:0000256" key="2">
    <source>
        <dbReference type="SAM" id="SignalP"/>
    </source>
</evidence>
<dbReference type="EMBL" id="CP043043">
    <property type="protein sequence ID" value="QEH96293.1"/>
    <property type="molecule type" value="Genomic_DNA"/>
</dbReference>
<feature type="region of interest" description="Disordered" evidence="1">
    <location>
        <begin position="34"/>
        <end position="64"/>
    </location>
</feature>
<dbReference type="Proteomes" id="UP000323560">
    <property type="component" value="Chromosome"/>
</dbReference>
<accession>A0AAP9ERU2</accession>
<evidence type="ECO:0008006" key="5">
    <source>
        <dbReference type="Google" id="ProtNLM"/>
    </source>
</evidence>
<evidence type="ECO:0000313" key="4">
    <source>
        <dbReference type="Proteomes" id="UP000323560"/>
    </source>
</evidence>
<feature type="signal peptide" evidence="2">
    <location>
        <begin position="1"/>
        <end position="21"/>
    </location>
</feature>
<evidence type="ECO:0000256" key="1">
    <source>
        <dbReference type="SAM" id="MobiDB-lite"/>
    </source>
</evidence>
<gene>
    <name evidence="3" type="ORF">FXF46_08395</name>
</gene>
<organism evidence="3 4">
    <name type="scientific">Gluconobacter thailandicus</name>
    <dbReference type="NCBI Taxonomy" id="257438"/>
    <lineage>
        <taxon>Bacteria</taxon>
        <taxon>Pseudomonadati</taxon>
        <taxon>Pseudomonadota</taxon>
        <taxon>Alphaproteobacteria</taxon>
        <taxon>Acetobacterales</taxon>
        <taxon>Acetobacteraceae</taxon>
        <taxon>Gluconobacter</taxon>
    </lineage>
</organism>
<dbReference type="PROSITE" id="PS51257">
    <property type="entry name" value="PROKAR_LIPOPROTEIN"/>
    <property type="match status" value="1"/>
</dbReference>